<dbReference type="GO" id="GO:0005886">
    <property type="term" value="C:plasma membrane"/>
    <property type="evidence" value="ECO:0007669"/>
    <property type="project" value="TreeGrafter"/>
</dbReference>
<dbReference type="PANTHER" id="PTHR23113:SF363">
    <property type="entry name" value="PROTEIN SON OF SEVENLESS"/>
    <property type="match status" value="1"/>
</dbReference>
<dbReference type="AlphaFoldDB" id="A0A6B2L1S2"/>
<reference evidence="5" key="1">
    <citation type="journal article" date="2020" name="J. Eukaryot. Microbiol.">
        <title>De novo Sequencing, Assembly and Annotation of the Transcriptome for the Free-Living Testate Amoeba Arcella intermedia.</title>
        <authorList>
            <person name="Ribeiro G.M."/>
            <person name="Porfirio-Sousa A.L."/>
            <person name="Maurer-Alcala X.X."/>
            <person name="Katz L.A."/>
            <person name="Lahr D.J.G."/>
        </authorList>
    </citation>
    <scope>NUCLEOTIDE SEQUENCE</scope>
</reference>
<evidence type="ECO:0000259" key="4">
    <source>
        <dbReference type="PROSITE" id="PS50212"/>
    </source>
</evidence>
<dbReference type="Pfam" id="PF00617">
    <property type="entry name" value="RasGEF"/>
    <property type="match status" value="1"/>
</dbReference>
<dbReference type="EMBL" id="GIBP01001839">
    <property type="protein sequence ID" value="NDV30808.1"/>
    <property type="molecule type" value="Transcribed_RNA"/>
</dbReference>
<dbReference type="InterPro" id="IPR008937">
    <property type="entry name" value="Ras-like_GEF"/>
</dbReference>
<evidence type="ECO:0008006" key="6">
    <source>
        <dbReference type="Google" id="ProtNLM"/>
    </source>
</evidence>
<accession>A0A6B2L1S2</accession>
<dbReference type="Gene3D" id="1.20.870.10">
    <property type="entry name" value="Son of sevenless (SoS) protein Chain: S domain 1"/>
    <property type="match status" value="1"/>
</dbReference>
<sequence>MIVYKILDWLVSEPDRNEVYKLVHMFIYNYKKYSSPLQLLQVLINYWSEPAHGNVSKAEQEMICSKKRTSVTFFLSGWFEVQYSDFKDTTLELLESFVREIPSEYSKPLVAKIQNVIKSKPAPSIYLFEASKEGKAKFEPGTFGFLDLKAIQVADQWTILDIKNFLQIDRDEYLRIQSDSNWDRMLKRAAVFSRWVASEIVQNVKTSKRVETIKRFVLIAMHFLENNNMNGLMCVWGGLNTISVLRLKKTKKRLPSQILDLWAVLEEKLSEKNNFGRLRKVTKKKMLSGEPVVPWFELVNKARNSSAEYDDYISTSTDPKIINFSKVYILGEQILNFEKYKKNLEKVDLFYESNNKTDQNIRTYLEHLPTYPDDVLWKMSSICEPD</sequence>
<proteinExistence type="predicted"/>
<dbReference type="InterPro" id="IPR036964">
    <property type="entry name" value="RASGEF_cat_dom_sf"/>
</dbReference>
<dbReference type="GO" id="GO:0005085">
    <property type="term" value="F:guanyl-nucleotide exchange factor activity"/>
    <property type="evidence" value="ECO:0007669"/>
    <property type="project" value="UniProtKB-KW"/>
</dbReference>
<evidence type="ECO:0000256" key="1">
    <source>
        <dbReference type="ARBA" id="ARBA00022658"/>
    </source>
</evidence>
<dbReference type="Gene3D" id="1.10.840.10">
    <property type="entry name" value="Ras guanine-nucleotide exchange factors catalytic domain"/>
    <property type="match status" value="1"/>
</dbReference>
<evidence type="ECO:0000313" key="5">
    <source>
        <dbReference type="EMBL" id="NDV30808.1"/>
    </source>
</evidence>
<feature type="domain" description="N-terminal Ras-GEF" evidence="4">
    <location>
        <begin position="1"/>
        <end position="121"/>
    </location>
</feature>
<dbReference type="PROSITE" id="PS50009">
    <property type="entry name" value="RASGEF_CAT"/>
    <property type="match status" value="1"/>
</dbReference>
<dbReference type="SMART" id="SM00147">
    <property type="entry name" value="RasGEF"/>
    <property type="match status" value="1"/>
</dbReference>
<dbReference type="InterPro" id="IPR000651">
    <property type="entry name" value="Ras-like_Gua-exchang_fac_N"/>
</dbReference>
<dbReference type="SUPFAM" id="SSF48366">
    <property type="entry name" value="Ras GEF"/>
    <property type="match status" value="1"/>
</dbReference>
<dbReference type="Pfam" id="PF00618">
    <property type="entry name" value="RasGEF_N"/>
    <property type="match status" value="1"/>
</dbReference>
<evidence type="ECO:0000259" key="3">
    <source>
        <dbReference type="PROSITE" id="PS50009"/>
    </source>
</evidence>
<dbReference type="PANTHER" id="PTHR23113">
    <property type="entry name" value="GUANINE NUCLEOTIDE EXCHANGE FACTOR"/>
    <property type="match status" value="1"/>
</dbReference>
<dbReference type="InterPro" id="IPR001895">
    <property type="entry name" value="RASGEF_cat_dom"/>
</dbReference>
<organism evidence="5">
    <name type="scientific">Arcella intermedia</name>
    <dbReference type="NCBI Taxonomy" id="1963864"/>
    <lineage>
        <taxon>Eukaryota</taxon>
        <taxon>Amoebozoa</taxon>
        <taxon>Tubulinea</taxon>
        <taxon>Elardia</taxon>
        <taxon>Arcellinida</taxon>
        <taxon>Sphaerothecina</taxon>
        <taxon>Arcellidae</taxon>
        <taxon>Arcella</taxon>
    </lineage>
</organism>
<feature type="domain" description="Ras-GEF" evidence="3">
    <location>
        <begin position="149"/>
        <end position="386"/>
    </location>
</feature>
<name>A0A6B2L1S2_9EUKA</name>
<dbReference type="GO" id="GO:0007265">
    <property type="term" value="P:Ras protein signal transduction"/>
    <property type="evidence" value="ECO:0007669"/>
    <property type="project" value="TreeGrafter"/>
</dbReference>
<dbReference type="PROSITE" id="PS50212">
    <property type="entry name" value="RASGEF_NTER"/>
    <property type="match status" value="1"/>
</dbReference>
<protein>
    <recommendedName>
        <fullName evidence="6">Ras-GEF domain-containing protein</fullName>
    </recommendedName>
</protein>
<keyword evidence="1 2" id="KW-0344">Guanine-nucleotide releasing factor</keyword>
<evidence type="ECO:0000256" key="2">
    <source>
        <dbReference type="PROSITE-ProRule" id="PRU00168"/>
    </source>
</evidence>
<dbReference type="InterPro" id="IPR023578">
    <property type="entry name" value="Ras_GEF_dom_sf"/>
</dbReference>